<sequence length="64" mass="7112">MDFGRDDDGDRAAADPGGEAVDGGTAREFEHRAHDRARVGTDIFHEAVVRQQRHDAGKDDEDYE</sequence>
<comment type="caution">
    <text evidence="2">The sequence shown here is derived from an EMBL/GenBank/DDBJ whole genome shotgun (WGS) entry which is preliminary data.</text>
</comment>
<dbReference type="AlphaFoldDB" id="A0A645BUR2"/>
<evidence type="ECO:0000256" key="1">
    <source>
        <dbReference type="SAM" id="MobiDB-lite"/>
    </source>
</evidence>
<dbReference type="EMBL" id="VSSQ01021406">
    <property type="protein sequence ID" value="MPM66973.1"/>
    <property type="molecule type" value="Genomic_DNA"/>
</dbReference>
<name>A0A645BUR2_9ZZZZ</name>
<feature type="compositionally biased region" description="Basic and acidic residues" evidence="1">
    <location>
        <begin position="25"/>
        <end position="40"/>
    </location>
</feature>
<feature type="compositionally biased region" description="Basic and acidic residues" evidence="1">
    <location>
        <begin position="1"/>
        <end position="13"/>
    </location>
</feature>
<protein>
    <submittedName>
        <fullName evidence="2">Uncharacterized protein</fullName>
    </submittedName>
</protein>
<proteinExistence type="predicted"/>
<reference evidence="2" key="1">
    <citation type="submission" date="2019-08" db="EMBL/GenBank/DDBJ databases">
        <authorList>
            <person name="Kucharzyk K."/>
            <person name="Murdoch R.W."/>
            <person name="Higgins S."/>
            <person name="Loffler F."/>
        </authorList>
    </citation>
    <scope>NUCLEOTIDE SEQUENCE</scope>
</reference>
<evidence type="ECO:0000313" key="2">
    <source>
        <dbReference type="EMBL" id="MPM66973.1"/>
    </source>
</evidence>
<accession>A0A645BUR2</accession>
<feature type="region of interest" description="Disordered" evidence="1">
    <location>
        <begin position="1"/>
        <end position="40"/>
    </location>
</feature>
<gene>
    <name evidence="2" type="ORF">SDC9_113887</name>
</gene>
<organism evidence="2">
    <name type="scientific">bioreactor metagenome</name>
    <dbReference type="NCBI Taxonomy" id="1076179"/>
    <lineage>
        <taxon>unclassified sequences</taxon>
        <taxon>metagenomes</taxon>
        <taxon>ecological metagenomes</taxon>
    </lineage>
</organism>